<accession>A0AAD9QNF5</accession>
<gene>
    <name evidence="2" type="ORF">P5673_011997</name>
</gene>
<dbReference type="PANTHER" id="PTHR33050:SF7">
    <property type="entry name" value="RIBONUCLEASE H"/>
    <property type="match status" value="1"/>
</dbReference>
<proteinExistence type="predicted"/>
<dbReference type="SUPFAM" id="SSF47823">
    <property type="entry name" value="lambda integrase-like, N-terminal domain"/>
    <property type="match status" value="1"/>
</dbReference>
<keyword evidence="3" id="KW-1185">Reference proteome</keyword>
<dbReference type="Proteomes" id="UP001249851">
    <property type="component" value="Unassembled WGS sequence"/>
</dbReference>
<dbReference type="AlphaFoldDB" id="A0AAD9QNF5"/>
<dbReference type="PANTHER" id="PTHR33050">
    <property type="entry name" value="REVERSE TRANSCRIPTASE DOMAIN-CONTAINING PROTEIN"/>
    <property type="match status" value="1"/>
</dbReference>
<name>A0AAD9QNF5_ACRCE</name>
<evidence type="ECO:0000256" key="1">
    <source>
        <dbReference type="ARBA" id="ARBA00023125"/>
    </source>
</evidence>
<dbReference type="InterPro" id="IPR010998">
    <property type="entry name" value="Integrase_recombinase_N"/>
</dbReference>
<organism evidence="2 3">
    <name type="scientific">Acropora cervicornis</name>
    <name type="common">Staghorn coral</name>
    <dbReference type="NCBI Taxonomy" id="6130"/>
    <lineage>
        <taxon>Eukaryota</taxon>
        <taxon>Metazoa</taxon>
        <taxon>Cnidaria</taxon>
        <taxon>Anthozoa</taxon>
        <taxon>Hexacorallia</taxon>
        <taxon>Scleractinia</taxon>
        <taxon>Astrocoeniina</taxon>
        <taxon>Acroporidae</taxon>
        <taxon>Acropora</taxon>
    </lineage>
</organism>
<reference evidence="2" key="1">
    <citation type="journal article" date="2023" name="G3 (Bethesda)">
        <title>Whole genome assembly and annotation of the endangered Caribbean coral Acropora cervicornis.</title>
        <authorList>
            <person name="Selwyn J.D."/>
            <person name="Vollmer S.V."/>
        </authorList>
    </citation>
    <scope>NUCLEOTIDE SEQUENCE</scope>
    <source>
        <strain evidence="2">K2</strain>
    </source>
</reference>
<reference evidence="2" key="2">
    <citation type="journal article" date="2023" name="Science">
        <title>Genomic signatures of disease resistance in endangered staghorn corals.</title>
        <authorList>
            <person name="Vollmer S.V."/>
            <person name="Selwyn J.D."/>
            <person name="Despard B.A."/>
            <person name="Roesel C.L."/>
        </authorList>
    </citation>
    <scope>NUCLEOTIDE SEQUENCE</scope>
    <source>
        <strain evidence="2">K2</strain>
    </source>
</reference>
<sequence length="644" mass="72063">MKEQVPNCTISQTISSIYKFYHWRQDQNAPSSDTSLSNAETLRLFSQLLDAKFDQKFATFKRDLEDKEATTQSELKMLKIESKAANSFTFKGNKVQCELNVSLHDLMDGAIKNISKGNLSAAISELESVKTLLTKRNKLIRFADKSRAGWTAVEEYESDELAGDSEDERKLRSAERRALAKIREKDRHRLPELAIQVPVSHRVKFLLLGLPILSLLIRNFFVGSPFASVDLNLQTSASVAGREATGQIQLPAQAALEEPLQFLQATRPQTDDKLKSLTWLGNQWDLKRNLLFIPVEELDRLLASIDSVLLQSRLPARQLASVNGSIISNILVFGNVCKLMTKSLHRALDRRRGWDSCVELDPCARKELEFWKNNVSNLNSRSFLNTVRKPSRIFYSDASATGCAAFIAIDDTPVPRFYSKYFNPDSLGVDSLAHIPYWPSAYYWPLLVERGGVFKSFVADCLYVENGTDVFLHGGNKSSLFGSENFSGRAFALKIAHLKDSELRKLAADLPLRTIEAKAPSTTDRCSRAFKKFREWSSPYSEVVCLPTDELSVALYFESMIQGGSPYSALESACYGVNWAHNLYGFQSPCDSKLVKNVLEAAKRSLAKPVSKKEPVTPALIVDICNRFAGPDANLSDLRLASLV</sequence>
<protein>
    <submittedName>
        <fullName evidence="2">Uncharacterized protein</fullName>
    </submittedName>
</protein>
<dbReference type="GO" id="GO:0003677">
    <property type="term" value="F:DNA binding"/>
    <property type="evidence" value="ECO:0007669"/>
    <property type="project" value="UniProtKB-KW"/>
</dbReference>
<dbReference type="InterPro" id="IPR052055">
    <property type="entry name" value="Hepadnavirus_pol/RT"/>
</dbReference>
<comment type="caution">
    <text evidence="2">The sequence shown here is derived from an EMBL/GenBank/DDBJ whole genome shotgun (WGS) entry which is preliminary data.</text>
</comment>
<keyword evidence="1" id="KW-0238">DNA-binding</keyword>
<dbReference type="Gene3D" id="1.10.150.130">
    <property type="match status" value="1"/>
</dbReference>
<evidence type="ECO:0000313" key="3">
    <source>
        <dbReference type="Proteomes" id="UP001249851"/>
    </source>
</evidence>
<evidence type="ECO:0000313" key="2">
    <source>
        <dbReference type="EMBL" id="KAK2564547.1"/>
    </source>
</evidence>
<dbReference type="EMBL" id="JARQWQ010000022">
    <property type="protein sequence ID" value="KAK2564547.1"/>
    <property type="molecule type" value="Genomic_DNA"/>
</dbReference>